<feature type="compositionally biased region" description="Basic and acidic residues" evidence="1">
    <location>
        <begin position="19"/>
        <end position="35"/>
    </location>
</feature>
<dbReference type="Gene3D" id="6.10.250.2440">
    <property type="match status" value="2"/>
</dbReference>
<dbReference type="AlphaFoldDB" id="A0A6A4IBN2"/>
<feature type="region of interest" description="Disordered" evidence="1">
    <location>
        <begin position="1"/>
        <end position="85"/>
    </location>
</feature>
<gene>
    <name evidence="2" type="ORF">BT96DRAFT_913105</name>
</gene>
<keyword evidence="3" id="KW-1185">Reference proteome</keyword>
<dbReference type="Proteomes" id="UP000799118">
    <property type="component" value="Unassembled WGS sequence"/>
</dbReference>
<evidence type="ECO:0000256" key="1">
    <source>
        <dbReference type="SAM" id="MobiDB-lite"/>
    </source>
</evidence>
<dbReference type="InterPro" id="IPR007250">
    <property type="entry name" value="HSP9_HSP12"/>
</dbReference>
<organism evidence="2 3">
    <name type="scientific">Gymnopus androsaceus JB14</name>
    <dbReference type="NCBI Taxonomy" id="1447944"/>
    <lineage>
        <taxon>Eukaryota</taxon>
        <taxon>Fungi</taxon>
        <taxon>Dikarya</taxon>
        <taxon>Basidiomycota</taxon>
        <taxon>Agaricomycotina</taxon>
        <taxon>Agaricomycetes</taxon>
        <taxon>Agaricomycetidae</taxon>
        <taxon>Agaricales</taxon>
        <taxon>Marasmiineae</taxon>
        <taxon>Omphalotaceae</taxon>
        <taxon>Gymnopus</taxon>
    </lineage>
</organism>
<protein>
    <recommendedName>
        <fullName evidence="4">Heat shock protein 9/12</fullName>
    </recommendedName>
</protein>
<dbReference type="OrthoDB" id="2348401at2759"/>
<dbReference type="Pfam" id="PF04119">
    <property type="entry name" value="HSP9_HSP12"/>
    <property type="match status" value="1"/>
</dbReference>
<dbReference type="EMBL" id="ML769387">
    <property type="protein sequence ID" value="KAE9409552.1"/>
    <property type="molecule type" value="Genomic_DNA"/>
</dbReference>
<sequence length="85" mass="8934">MSDTGRQNLTDKASNAMKPDSEKTLPEQAGDKLRGATDSVQSTLQPESEKSTTQKMGDSLSGNSNENSGSLLDSAKNALGMNSNK</sequence>
<feature type="compositionally biased region" description="Low complexity" evidence="1">
    <location>
        <begin position="57"/>
        <end position="74"/>
    </location>
</feature>
<feature type="compositionally biased region" description="Polar residues" evidence="1">
    <location>
        <begin position="1"/>
        <end position="13"/>
    </location>
</feature>
<proteinExistence type="predicted"/>
<evidence type="ECO:0000313" key="3">
    <source>
        <dbReference type="Proteomes" id="UP000799118"/>
    </source>
</evidence>
<name>A0A6A4IBN2_9AGAR</name>
<evidence type="ECO:0000313" key="2">
    <source>
        <dbReference type="EMBL" id="KAE9409552.1"/>
    </source>
</evidence>
<reference evidence="2" key="1">
    <citation type="journal article" date="2019" name="Environ. Microbiol.">
        <title>Fungal ecological strategies reflected in gene transcription - a case study of two litter decomposers.</title>
        <authorList>
            <person name="Barbi F."/>
            <person name="Kohler A."/>
            <person name="Barry K."/>
            <person name="Baskaran P."/>
            <person name="Daum C."/>
            <person name="Fauchery L."/>
            <person name="Ihrmark K."/>
            <person name="Kuo A."/>
            <person name="LaButti K."/>
            <person name="Lipzen A."/>
            <person name="Morin E."/>
            <person name="Grigoriev I.V."/>
            <person name="Henrissat B."/>
            <person name="Lindahl B."/>
            <person name="Martin F."/>
        </authorList>
    </citation>
    <scope>NUCLEOTIDE SEQUENCE</scope>
    <source>
        <strain evidence="2">JB14</strain>
    </source>
</reference>
<dbReference type="PIRSF" id="PIRSF002590">
    <property type="entry name" value="HSP9/HSP12_fun"/>
    <property type="match status" value="1"/>
</dbReference>
<evidence type="ECO:0008006" key="4">
    <source>
        <dbReference type="Google" id="ProtNLM"/>
    </source>
</evidence>
<accession>A0A6A4IBN2</accession>